<accession>A0ABX6TB50</accession>
<dbReference type="SUPFAM" id="SSF52096">
    <property type="entry name" value="ClpP/crotonase"/>
    <property type="match status" value="1"/>
</dbReference>
<dbReference type="Gene3D" id="3.30.750.44">
    <property type="match status" value="1"/>
</dbReference>
<dbReference type="Gene3D" id="3.90.226.10">
    <property type="entry name" value="2-enoyl-CoA Hydratase, Chain A, domain 1"/>
    <property type="match status" value="1"/>
</dbReference>
<dbReference type="Proteomes" id="UP000516105">
    <property type="component" value="Chromosome"/>
</dbReference>
<sequence length="202" mass="21091">MLTGGRSASAAEEFIGHVNGFKLGELVGENTAGAGYRNEFFPVAGGYVISVSVGRAVLASTGKDWEKVGIAPTIKASQDNALEVAQVNALRKLAAKAAGPDKTMLEGSAQVLEAQLTPVSTALPLPQYVGVYGVRHITNDDGALIFQREGGPKGKLVAVGPNEFAFAEDPMQRVKFKVAGNNATELELIRGDGSRVVAARNP</sequence>
<dbReference type="InterPro" id="IPR029045">
    <property type="entry name" value="ClpP/crotonase-like_dom_sf"/>
</dbReference>
<name>A0ABX6TB50_9SPHN</name>
<protein>
    <recommendedName>
        <fullName evidence="1">Tail specific protease domain-containing protein</fullName>
    </recommendedName>
</protein>
<keyword evidence="3" id="KW-1185">Reference proteome</keyword>
<gene>
    <name evidence="2" type="ORF">H9L14_05175</name>
</gene>
<dbReference type="InterPro" id="IPR005151">
    <property type="entry name" value="Tail-specific_protease"/>
</dbReference>
<reference evidence="2 3" key="1">
    <citation type="submission" date="2020-08" db="EMBL/GenBank/DDBJ databases">
        <title>Genome sequence of Sphingomonas sediminicola KACC 15039T.</title>
        <authorList>
            <person name="Hyun D.-W."/>
            <person name="Bae J.-W."/>
        </authorList>
    </citation>
    <scope>NUCLEOTIDE SEQUENCE [LARGE SCALE GENOMIC DNA]</scope>
    <source>
        <strain evidence="2 3">KACC 15039</strain>
    </source>
</reference>
<proteinExistence type="predicted"/>
<evidence type="ECO:0000259" key="1">
    <source>
        <dbReference type="Pfam" id="PF03572"/>
    </source>
</evidence>
<dbReference type="EMBL" id="CP060782">
    <property type="protein sequence ID" value="QNP47072.1"/>
    <property type="molecule type" value="Genomic_DNA"/>
</dbReference>
<dbReference type="Pfam" id="PF03572">
    <property type="entry name" value="Peptidase_S41"/>
    <property type="match status" value="1"/>
</dbReference>
<evidence type="ECO:0000313" key="2">
    <source>
        <dbReference type="EMBL" id="QNP47072.1"/>
    </source>
</evidence>
<feature type="domain" description="Tail specific protease" evidence="1">
    <location>
        <begin position="1"/>
        <end position="75"/>
    </location>
</feature>
<organism evidence="2 3">
    <name type="scientific">Sphingomonas sediminicola</name>
    <dbReference type="NCBI Taxonomy" id="386874"/>
    <lineage>
        <taxon>Bacteria</taxon>
        <taxon>Pseudomonadati</taxon>
        <taxon>Pseudomonadota</taxon>
        <taxon>Alphaproteobacteria</taxon>
        <taxon>Sphingomonadales</taxon>
        <taxon>Sphingomonadaceae</taxon>
        <taxon>Sphingomonas</taxon>
    </lineage>
</organism>
<evidence type="ECO:0000313" key="3">
    <source>
        <dbReference type="Proteomes" id="UP000516105"/>
    </source>
</evidence>